<feature type="transmembrane region" description="Helical" evidence="11">
    <location>
        <begin position="954"/>
        <end position="981"/>
    </location>
</feature>
<accession>A0ABQ9EL75</accession>
<comment type="similarity">
    <text evidence="3">Belongs to the PIGG/PIGN/PIGO family. PIGO subfamily.</text>
</comment>
<keyword evidence="9 11" id="KW-0472">Membrane</keyword>
<dbReference type="InterPro" id="IPR002591">
    <property type="entry name" value="Phosphodiest/P_Trfase"/>
</dbReference>
<evidence type="ECO:0000256" key="2">
    <source>
        <dbReference type="ARBA" id="ARBA00004687"/>
    </source>
</evidence>
<protein>
    <recommendedName>
        <fullName evidence="14">GPI ethanolamine phosphate transferase 3</fullName>
    </recommendedName>
</protein>
<feature type="transmembrane region" description="Helical" evidence="11">
    <location>
        <begin position="1057"/>
        <end position="1079"/>
    </location>
</feature>
<feature type="transmembrane region" description="Helical" evidence="11">
    <location>
        <begin position="778"/>
        <end position="802"/>
    </location>
</feature>
<name>A0ABQ9EL75_TEGGR</name>
<evidence type="ECO:0000256" key="5">
    <source>
        <dbReference type="ARBA" id="ARBA00022679"/>
    </source>
</evidence>
<evidence type="ECO:0000313" key="12">
    <source>
        <dbReference type="EMBL" id="KAJ8304155.1"/>
    </source>
</evidence>
<feature type="transmembrane region" description="Helical" evidence="11">
    <location>
        <begin position="20"/>
        <end position="44"/>
    </location>
</feature>
<evidence type="ECO:0000256" key="1">
    <source>
        <dbReference type="ARBA" id="ARBA00004477"/>
    </source>
</evidence>
<keyword evidence="10" id="KW-0325">Glycoprotein</keyword>
<dbReference type="InterPro" id="IPR037675">
    <property type="entry name" value="PIG-O_N"/>
</dbReference>
<feature type="transmembrane region" description="Helical" evidence="11">
    <location>
        <begin position="737"/>
        <end position="758"/>
    </location>
</feature>
<keyword evidence="13" id="KW-1185">Reference proteome</keyword>
<evidence type="ECO:0000256" key="11">
    <source>
        <dbReference type="SAM" id="Phobius"/>
    </source>
</evidence>
<evidence type="ECO:0000256" key="8">
    <source>
        <dbReference type="ARBA" id="ARBA00022989"/>
    </source>
</evidence>
<feature type="transmembrane region" description="Helical" evidence="11">
    <location>
        <begin position="878"/>
        <end position="898"/>
    </location>
</feature>
<dbReference type="EMBL" id="JARBDR010000903">
    <property type="protein sequence ID" value="KAJ8304155.1"/>
    <property type="molecule type" value="Genomic_DNA"/>
</dbReference>
<evidence type="ECO:0000256" key="10">
    <source>
        <dbReference type="ARBA" id="ARBA00023180"/>
    </source>
</evidence>
<dbReference type="InterPro" id="IPR017850">
    <property type="entry name" value="Alkaline_phosphatase_core_sf"/>
</dbReference>
<keyword evidence="7" id="KW-0256">Endoplasmic reticulum</keyword>
<feature type="transmembrane region" description="Helical" evidence="11">
    <location>
        <begin position="466"/>
        <end position="485"/>
    </location>
</feature>
<dbReference type="SUPFAM" id="SSF53649">
    <property type="entry name" value="Alkaline phosphatase-like"/>
    <property type="match status" value="1"/>
</dbReference>
<dbReference type="PANTHER" id="PTHR23071">
    <property type="entry name" value="PHOSPHATIDYLINOSITOL GLYCAN"/>
    <property type="match status" value="1"/>
</dbReference>
<proteinExistence type="inferred from homology"/>
<evidence type="ECO:0000256" key="4">
    <source>
        <dbReference type="ARBA" id="ARBA00022502"/>
    </source>
</evidence>
<evidence type="ECO:0000256" key="6">
    <source>
        <dbReference type="ARBA" id="ARBA00022692"/>
    </source>
</evidence>
<dbReference type="PANTHER" id="PTHR23071:SF1">
    <property type="entry name" value="GPI ETHANOLAMINE PHOSPHATE TRANSFERASE 3"/>
    <property type="match status" value="1"/>
</dbReference>
<evidence type="ECO:0008006" key="14">
    <source>
        <dbReference type="Google" id="ProtNLM"/>
    </source>
</evidence>
<comment type="subcellular location">
    <subcellularLocation>
        <location evidence="1">Endoplasmic reticulum membrane</location>
        <topology evidence="1">Multi-pass membrane protein</topology>
    </subcellularLocation>
</comment>
<evidence type="ECO:0000313" key="13">
    <source>
        <dbReference type="Proteomes" id="UP001217089"/>
    </source>
</evidence>
<dbReference type="Gene3D" id="3.40.720.10">
    <property type="entry name" value="Alkaline Phosphatase, subunit A"/>
    <property type="match status" value="1"/>
</dbReference>
<evidence type="ECO:0000256" key="3">
    <source>
        <dbReference type="ARBA" id="ARBA00008695"/>
    </source>
</evidence>
<reference evidence="12 13" key="1">
    <citation type="submission" date="2022-12" db="EMBL/GenBank/DDBJ databases">
        <title>Chromosome-level genome of Tegillarca granosa.</title>
        <authorList>
            <person name="Kim J."/>
        </authorList>
    </citation>
    <scope>NUCLEOTIDE SEQUENCE [LARGE SCALE GENOMIC DNA]</scope>
    <source>
        <strain evidence="12">Teg-2019</strain>
        <tissue evidence="12">Adductor muscle</tissue>
    </source>
</reference>
<feature type="transmembrane region" description="Helical" evidence="11">
    <location>
        <begin position="573"/>
        <end position="592"/>
    </location>
</feature>
<keyword evidence="5" id="KW-0808">Transferase</keyword>
<dbReference type="Pfam" id="PF01663">
    <property type="entry name" value="Phosphodiest"/>
    <property type="match status" value="1"/>
</dbReference>
<keyword evidence="4" id="KW-0337">GPI-anchor biosynthesis</keyword>
<keyword evidence="8 11" id="KW-1133">Transmembrane helix</keyword>
<feature type="transmembrane region" description="Helical" evidence="11">
    <location>
        <begin position="1021"/>
        <end position="1042"/>
    </location>
</feature>
<feature type="transmembrane region" description="Helical" evidence="11">
    <location>
        <begin position="604"/>
        <end position="624"/>
    </location>
</feature>
<feature type="transmembrane region" description="Helical" evidence="11">
    <location>
        <begin position="528"/>
        <end position="546"/>
    </location>
</feature>
<feature type="transmembrane region" description="Helical" evidence="11">
    <location>
        <begin position="645"/>
        <end position="665"/>
    </location>
</feature>
<gene>
    <name evidence="12" type="ORF">KUTeg_017738</name>
</gene>
<dbReference type="CDD" id="cd16023">
    <property type="entry name" value="GPI_EPT_3"/>
    <property type="match status" value="1"/>
</dbReference>
<feature type="transmembrane region" description="Helical" evidence="11">
    <location>
        <begin position="910"/>
        <end position="934"/>
    </location>
</feature>
<dbReference type="InterPro" id="IPR039524">
    <property type="entry name" value="PIGO/GPI13"/>
</dbReference>
<feature type="transmembrane region" description="Helical" evidence="11">
    <location>
        <begin position="843"/>
        <end position="866"/>
    </location>
</feature>
<feature type="transmembrane region" description="Helical" evidence="11">
    <location>
        <begin position="497"/>
        <end position="516"/>
    </location>
</feature>
<comment type="pathway">
    <text evidence="2">Glycolipid biosynthesis; glycosylphosphatidylinositol-anchor biosynthesis.</text>
</comment>
<organism evidence="12 13">
    <name type="scientific">Tegillarca granosa</name>
    <name type="common">Malaysian cockle</name>
    <name type="synonym">Anadara granosa</name>
    <dbReference type="NCBI Taxonomy" id="220873"/>
    <lineage>
        <taxon>Eukaryota</taxon>
        <taxon>Metazoa</taxon>
        <taxon>Spiralia</taxon>
        <taxon>Lophotrochozoa</taxon>
        <taxon>Mollusca</taxon>
        <taxon>Bivalvia</taxon>
        <taxon>Autobranchia</taxon>
        <taxon>Pteriomorphia</taxon>
        <taxon>Arcoida</taxon>
        <taxon>Arcoidea</taxon>
        <taxon>Arcidae</taxon>
        <taxon>Tegillarca</taxon>
    </lineage>
</organism>
<dbReference type="Proteomes" id="UP001217089">
    <property type="component" value="Unassembled WGS sequence"/>
</dbReference>
<feature type="transmembrane region" description="Helical" evidence="11">
    <location>
        <begin position="707"/>
        <end position="725"/>
    </location>
</feature>
<comment type="caution">
    <text evidence="12">The sequence shown here is derived from an EMBL/GenBank/DDBJ whole genome shotgun (WGS) entry which is preliminary data.</text>
</comment>
<evidence type="ECO:0000256" key="7">
    <source>
        <dbReference type="ARBA" id="ARBA00022824"/>
    </source>
</evidence>
<keyword evidence="6 11" id="KW-0812">Transmembrane</keyword>
<evidence type="ECO:0000256" key="9">
    <source>
        <dbReference type="ARBA" id="ARBA00023136"/>
    </source>
</evidence>
<sequence length="1098" mass="125425">MTFEVSVNHTTESMGLGVKYVLLLSTLVLMYTVGLLIFANGFLLKRLVIERKSTCRVDFAMQTDLHGDEGCWIHKRFKRAIIVVIDALRYDFIKYDPDASSDHPFKNKLSAIHNLLTGKPNHSRMYKFMADPPTTTLQRLKGLTTGSLPTFVDAGSNFHSSEITEDNFIDQFVKRGKKITFLGDDTWVGLFPRRFNKAFPFPSFNVKDLHTVDNGIINNLIPELKKDDWDITIAHFLGVDHCGHRYGPNHIAMSDKLSQMNDVIRNVTRVMSEDTVLFVLGDHGMTSTGDHGGDSKDELEAGLFIYSPQQLTAKQQNPLSEVTTVSQTDLVPTISLLLGLPIPFSSLGKIIEELFTYCPWWKTETDEVKQNYHSIKALRLNAHQIRQFVTVYSQSSSDFPISKYYELEHLLQHTENDLQNLITAMVKDGSTKDVAHRLSILRDHYISYIKQVRDICQNIWARFDSVSMLIGFLTVIITLLINVYYMKISRWYKNEIPDTVIVIVMMCLLYLAYAIFQSFFIGDSLSAVMVYISAGTFIIAMVIIILKFETKEPDLKSDILVKDKKCQQQSSDFLHIFLSSALTLLYFTAFFSNSYVVYEDTMTVYFILTLSWINCIDLIRQLMVKFETSQTEQKGKRYQKNQFDIMRFFTHPMMLVIFTTLLFNLCIRFSTNFRVCREEQTSCTLSLFSIPLSSFPVEFESYKSRRYFFSTGCLLLFIFLTRRIMQKFGNLNGNASYVICVKYVFPTCGVSCVLYWALQALPQKVLDALPVWQQVSLARIVYLLVGCSFLMLIVKPLQIYVLPQRKNNFSTKNSSDKNNVIPQVFNQVNENIKKEKTEDMPPIVCGLGTSSTSPFVYLVTLVILLLSLLLGDGLSPSLFLAVLSVFFFLEIITAKRLLSKHVTDDSMANLWPTVVFYCVLSSLFFFGTGHQATVPSIRWEAAFTGFVGDFNNHILPAILILLNTFASQVIFGVISPLVIIWPFTEGILARALTGKKKEDGWKGDFVLVENEQFYKKLMFQLISSIYLFHSLKVFGTLCAAALHRRHLMAWKIFAPRFVFEAVSCFTVYGTSLLIFLFVLQVNRVLLNWVKTVEKSSNS</sequence>